<dbReference type="AlphaFoldDB" id="A0A8J6NLB7"/>
<sequence length="265" mass="28018">MISKKQILFVFSLILATTLACILEGGSNLAPPALPTNDVIATAVEMTLRASGQFQPPPAPLPSPLPEATLPPPTAVFTPTVTLTPTPAIPMVSVSLDTNCRTGPGKIYDYLGALLVGEKAEIVGKNTTSNYWIIKNPDASGNCWLWGFYATVEGNTSNLPEIAVPPTPTPALPKNPKNFNISKACVPLVLPQFQLTAILSWVDNSDNEDGFYIYQNGVLLQTLGADTTQVALSFPVAAGVPMEYGVEAYNAAGSSARKTESVICP</sequence>
<proteinExistence type="predicted"/>
<dbReference type="Gene3D" id="2.60.40.10">
    <property type="entry name" value="Immunoglobulins"/>
    <property type="match status" value="1"/>
</dbReference>
<evidence type="ECO:0000313" key="2">
    <source>
        <dbReference type="Proteomes" id="UP000614469"/>
    </source>
</evidence>
<evidence type="ECO:0000313" key="1">
    <source>
        <dbReference type="EMBL" id="MBC8335747.1"/>
    </source>
</evidence>
<dbReference type="PROSITE" id="PS51257">
    <property type="entry name" value="PROKAR_LIPOPROTEIN"/>
    <property type="match status" value="1"/>
</dbReference>
<name>A0A8J6NLB7_9CHLR</name>
<organism evidence="1 2">
    <name type="scientific">Candidatus Desulfolinea nitratireducens</name>
    <dbReference type="NCBI Taxonomy" id="2841698"/>
    <lineage>
        <taxon>Bacteria</taxon>
        <taxon>Bacillati</taxon>
        <taxon>Chloroflexota</taxon>
        <taxon>Anaerolineae</taxon>
        <taxon>Anaerolineales</taxon>
        <taxon>Anaerolineales incertae sedis</taxon>
        <taxon>Candidatus Desulfolinea</taxon>
    </lineage>
</organism>
<gene>
    <name evidence="1" type="ORF">H8E29_10800</name>
</gene>
<accession>A0A8J6NLB7</accession>
<comment type="caution">
    <text evidence="1">The sequence shown here is derived from an EMBL/GenBank/DDBJ whole genome shotgun (WGS) entry which is preliminary data.</text>
</comment>
<evidence type="ECO:0008006" key="3">
    <source>
        <dbReference type="Google" id="ProtNLM"/>
    </source>
</evidence>
<dbReference type="InterPro" id="IPR013783">
    <property type="entry name" value="Ig-like_fold"/>
</dbReference>
<protein>
    <recommendedName>
        <fullName evidence="3">SH3 domain-containing protein</fullName>
    </recommendedName>
</protein>
<dbReference type="Proteomes" id="UP000614469">
    <property type="component" value="Unassembled WGS sequence"/>
</dbReference>
<dbReference type="EMBL" id="JACNJN010000121">
    <property type="protein sequence ID" value="MBC8335747.1"/>
    <property type="molecule type" value="Genomic_DNA"/>
</dbReference>
<reference evidence="1 2" key="1">
    <citation type="submission" date="2020-08" db="EMBL/GenBank/DDBJ databases">
        <title>Bridging the membrane lipid divide: bacteria of the FCB group superphylum have the potential to synthesize archaeal ether lipids.</title>
        <authorList>
            <person name="Villanueva L."/>
            <person name="Von Meijenfeldt F.A.B."/>
            <person name="Westbye A.B."/>
            <person name="Yadav S."/>
            <person name="Hopmans E.C."/>
            <person name="Dutilh B.E."/>
            <person name="Sinninghe Damste J.S."/>
        </authorList>
    </citation>
    <scope>NUCLEOTIDE SEQUENCE [LARGE SCALE GENOMIC DNA]</scope>
    <source>
        <strain evidence="1">NIOZ-UU36</strain>
    </source>
</reference>